<protein>
    <submittedName>
        <fullName evidence="2">Uncharacterized protein</fullName>
    </submittedName>
</protein>
<evidence type="ECO:0000256" key="1">
    <source>
        <dbReference type="SAM" id="SignalP"/>
    </source>
</evidence>
<dbReference type="Proteomes" id="UP000239425">
    <property type="component" value="Unassembled WGS sequence"/>
</dbReference>
<organism evidence="2 3">
    <name type="scientific">Holospora curviuscula</name>
    <dbReference type="NCBI Taxonomy" id="1082868"/>
    <lineage>
        <taxon>Bacteria</taxon>
        <taxon>Pseudomonadati</taxon>
        <taxon>Pseudomonadota</taxon>
        <taxon>Alphaproteobacteria</taxon>
        <taxon>Holosporales</taxon>
        <taxon>Holosporaceae</taxon>
        <taxon>Holospora</taxon>
    </lineage>
</organism>
<evidence type="ECO:0000313" key="3">
    <source>
        <dbReference type="Proteomes" id="UP000239425"/>
    </source>
</evidence>
<comment type="caution">
    <text evidence="2">The sequence shown here is derived from an EMBL/GenBank/DDBJ whole genome shotgun (WGS) entry which is preliminary data.</text>
</comment>
<dbReference type="EMBL" id="PHHC01000079">
    <property type="protein sequence ID" value="PPE03960.1"/>
    <property type="molecule type" value="Genomic_DNA"/>
</dbReference>
<keyword evidence="3" id="KW-1185">Reference proteome</keyword>
<dbReference type="AlphaFoldDB" id="A0A2S5R9I2"/>
<gene>
    <name evidence="2" type="ORF">HCUR_00495</name>
</gene>
<dbReference type="RefSeq" id="WP_104206587.1">
    <property type="nucleotide sequence ID" value="NZ_PHHC01000079.1"/>
</dbReference>
<feature type="signal peptide" evidence="1">
    <location>
        <begin position="1"/>
        <end position="23"/>
    </location>
</feature>
<feature type="chain" id="PRO_5015733598" evidence="1">
    <location>
        <begin position="24"/>
        <end position="449"/>
    </location>
</feature>
<proteinExistence type="predicted"/>
<evidence type="ECO:0000313" key="2">
    <source>
        <dbReference type="EMBL" id="PPE03960.1"/>
    </source>
</evidence>
<keyword evidence="1" id="KW-0732">Signal</keyword>
<accession>A0A2S5R9I2</accession>
<name>A0A2S5R9I2_9PROT</name>
<sequence length="449" mass="52847">MKKKIIKFLMLGVLLSIGGQLKAEENETNKHAQINFDSLVKESVQYIRGNFKDFLQNSQDDFNKKNKTFTSKLQMNYKKMSENDQKDFQEGLKQVHNFMETLFHAITPKVKKITLDGKTLLLKDKENFEFKDPENDIPHLKEIFKQFEEGIEHALNWRTLKKFWQEYKTNTIKDIKAEYKALSNYVEEQFKFRLGLRIQFLEALLEAIGIKKETTFNPDVPAAQRTIEEQKKIDFDSLVKKFTHYITFSFTEFLNFSQDKFNNKNKEMASALKVQYENVDQEYRKKLNDGLKRVHDFMEELFKSITPKIKFKNPDETTRELKDKGAFSLEDRQNDVPHLKKAFELFNTGINRILSAQKTEEKEEIIKNIQEQYRALSNYVEEQFKFRLGLQTEFVGKLLEEMGVKKEKNFTLAAPIFRKIKIIPKSLNQSQKDALFSTAIFGGPGENDH</sequence>
<reference evidence="2 3" key="1">
    <citation type="submission" date="2017-11" db="EMBL/GenBank/DDBJ databases">
        <title>Comparative genomic analysis of Holospora spp., intranuclear symbionts of paramecia.</title>
        <authorList>
            <person name="Garushyants S.K."/>
            <person name="Beliavskaya A."/>
            <person name="Malko D.B."/>
            <person name="Logacheva M.D."/>
            <person name="Rautian M.S."/>
            <person name="Gelfand M.S."/>
        </authorList>
    </citation>
    <scope>NUCLEOTIDE SEQUENCE [LARGE SCALE GENOMIC DNA]</scope>
    <source>
        <strain evidence="3">02AZ16</strain>
    </source>
</reference>